<feature type="region of interest" description="Disordered" evidence="1">
    <location>
        <begin position="113"/>
        <end position="143"/>
    </location>
</feature>
<organism evidence="2 3">
    <name type="scientific">Burkholderia singularis</name>
    <dbReference type="NCBI Taxonomy" id="1503053"/>
    <lineage>
        <taxon>Bacteria</taxon>
        <taxon>Pseudomonadati</taxon>
        <taxon>Pseudomonadota</taxon>
        <taxon>Betaproteobacteria</taxon>
        <taxon>Burkholderiales</taxon>
        <taxon>Burkholderiaceae</taxon>
        <taxon>Burkholderia</taxon>
        <taxon>pseudomallei group</taxon>
    </lineage>
</organism>
<protein>
    <submittedName>
        <fullName evidence="2">Uncharacterized protein</fullName>
    </submittedName>
</protein>
<evidence type="ECO:0000256" key="1">
    <source>
        <dbReference type="SAM" id="MobiDB-lite"/>
    </source>
</evidence>
<gene>
    <name evidence="2" type="ORF">BSIN_5290</name>
</gene>
<dbReference type="Proteomes" id="UP000198460">
    <property type="component" value="Unassembled WGS sequence"/>
</dbReference>
<evidence type="ECO:0000313" key="3">
    <source>
        <dbReference type="Proteomes" id="UP000198460"/>
    </source>
</evidence>
<dbReference type="AlphaFoldDB" id="A0A238HE28"/>
<proteinExistence type="predicted"/>
<accession>A0A238HE28</accession>
<reference evidence="2 3" key="1">
    <citation type="submission" date="2017-04" db="EMBL/GenBank/DDBJ databases">
        <authorList>
            <person name="Afonso C.L."/>
            <person name="Miller P.J."/>
            <person name="Scott M.A."/>
            <person name="Spackman E."/>
            <person name="Goraichik I."/>
            <person name="Dimitrov K.M."/>
            <person name="Suarez D.L."/>
            <person name="Swayne D.E."/>
        </authorList>
    </citation>
    <scope>NUCLEOTIDE SEQUENCE [LARGE SCALE GENOMIC DNA]</scope>
    <source>
        <strain evidence="2">LMG 28154</strain>
    </source>
</reference>
<evidence type="ECO:0000313" key="2">
    <source>
        <dbReference type="EMBL" id="SMG03167.1"/>
    </source>
</evidence>
<dbReference type="EMBL" id="FXAN01000127">
    <property type="protein sequence ID" value="SMG03167.1"/>
    <property type="molecule type" value="Genomic_DNA"/>
</dbReference>
<name>A0A238HE28_9BURK</name>
<sequence>MPYIRHKHQSVQRTLDATLDPSRKNRDRHAAWLERSLRGREAAVDKTPQRFTPQLTDAYARNVMDAHLQGRHPANAHLVPLLGLPAPTAKAKAIMAAATFLCSLRVPDEATRIASDNPTAPPSRTHDVSPTFGEPGVPPSDGMHARLRRDLISVEPRNAPGMAMQTVWTARRVPPPHPSVLINTVQLHEIVTSHRRCIQREREERLQKSLFLAGNLTHGERASSIYFDGNALVHAAHKSVDDLADDPSLMRLPDFAKLPQPDRRKMVVQWLDAHGQDTQYTFGTFEHSMASVLKTAALSRGQAAPQPYPSHDALGSAFARLTHEWPSPNSTLIDPRILFGLHLVKTHGIELHGPSSQRLNELEDTVADLLTDVAGPPVFDKKAAALDLLAEKTGLSKDELTASHGRNHHSILDRFMHFTEDLAIFELPQSPYYPATFVIRTPKSDGMPRHQIELDARSLLAEARARFKAGLPDHPWFAARARLELRRQNVPQTTNTVAEEIDELVAQYRIASEGPPELRHWLDNMPIISNVIGFTEGIARGDVDEIISSVPVIANLYNAVGGAVTGDGKRTATALITLIPYVGSGYIIADGVSNNDTAEIVGGTIGLGLDFMTAGEGHLLTRSRAKSHSALSKGAAASHAFSGHEVQVPPAVRLQAEYSLGALRDLGVEDRALMFMDKAGKYEGVHDAYELVNRDEGAPLSPEMQKLVERLTPVPKDKRPPAMRPSEGGTWQDPVTLAHYARIGANLYRVAKDDAASMAGYAVWNPTDSYGHGQDRTIRLVFRERWQEARDVPGLKGGAPQLIFRVVNTNAAKLVDLPVPQPYANASPGRRFALTNEPLAVSETQTVIEARKVLSEDARDVTRREDFAQGFDQYFAVAAQAYDREPASSAKVQEDIKSFFTRLYDESETFRSLYNFAVDSSRIGPNRKWRVSIGSREDLGYVVQQHSRIMSVPHIDTVIDHPLKFLSKNGELVNINSKAILTHEMVHLLTGLEDPDQSLWDQPGTVDIVRTYGLGERGAVEYLAQRIMREASVEVPQRQTYLGMRPEMKAALEEHGVANYVDLDTYVSLQDRYLDILFPNTAEHPAFGSASAYESDRLQGVSDPDNKYYSGPTGAGTFNMDSIYWKSSR</sequence>